<protein>
    <recommendedName>
        <fullName evidence="6">Pre-rRNA-processing protein TSR2</fullName>
    </recommendedName>
</protein>
<dbReference type="Proteomes" id="UP000567179">
    <property type="component" value="Unassembled WGS sequence"/>
</dbReference>
<comment type="caution">
    <text evidence="4">The sequence shown here is derived from an EMBL/GenBank/DDBJ whole genome shotgun (WGS) entry which is preliminary data.</text>
</comment>
<organism evidence="4 5">
    <name type="scientific">Psilocybe cf. subviscida</name>
    <dbReference type="NCBI Taxonomy" id="2480587"/>
    <lineage>
        <taxon>Eukaryota</taxon>
        <taxon>Fungi</taxon>
        <taxon>Dikarya</taxon>
        <taxon>Basidiomycota</taxon>
        <taxon>Agaricomycotina</taxon>
        <taxon>Agaricomycetes</taxon>
        <taxon>Agaricomycetidae</taxon>
        <taxon>Agaricales</taxon>
        <taxon>Agaricineae</taxon>
        <taxon>Strophariaceae</taxon>
        <taxon>Psilocybe</taxon>
    </lineage>
</organism>
<dbReference type="OrthoDB" id="263560at2759"/>
<sequence length="191" mass="21095">MDAKPSTSAPPSSSVLFARGLIARLAIWTTLRVAVQENWGGPDAATKRTWLAGVIVDQFEEQVPEPDDQYIEEMLLQVMADEFEASVEDGSAESVAVDIVHIWDETKVGKQDLVLKFEALAEKAKGKKANVQEKIVSDDEDEDWESGDEVDGDDSDEAPQLVAAENHQPRESREPELDEDGFTLVKGKGRR</sequence>
<keyword evidence="5" id="KW-1185">Reference proteome</keyword>
<evidence type="ECO:0000313" key="5">
    <source>
        <dbReference type="Proteomes" id="UP000567179"/>
    </source>
</evidence>
<feature type="compositionally biased region" description="Acidic residues" evidence="3">
    <location>
        <begin position="138"/>
        <end position="157"/>
    </location>
</feature>
<gene>
    <name evidence="4" type="ORF">D9619_012777</name>
</gene>
<reference evidence="4 5" key="1">
    <citation type="journal article" date="2020" name="ISME J.">
        <title>Uncovering the hidden diversity of litter-decomposition mechanisms in mushroom-forming fungi.</title>
        <authorList>
            <person name="Floudas D."/>
            <person name="Bentzer J."/>
            <person name="Ahren D."/>
            <person name="Johansson T."/>
            <person name="Persson P."/>
            <person name="Tunlid A."/>
        </authorList>
    </citation>
    <scope>NUCLEOTIDE SEQUENCE [LARGE SCALE GENOMIC DNA]</scope>
    <source>
        <strain evidence="4 5">CBS 101986</strain>
    </source>
</reference>
<comment type="similarity">
    <text evidence="1">Belongs to the TSR2 family.</text>
</comment>
<evidence type="ECO:0000313" key="4">
    <source>
        <dbReference type="EMBL" id="KAF5309246.1"/>
    </source>
</evidence>
<name>A0A8H5AQQ8_9AGAR</name>
<dbReference type="EMBL" id="JAACJJ010000060">
    <property type="protein sequence ID" value="KAF5309246.1"/>
    <property type="molecule type" value="Genomic_DNA"/>
</dbReference>
<dbReference type="AlphaFoldDB" id="A0A8H5AQQ8"/>
<evidence type="ECO:0000256" key="1">
    <source>
        <dbReference type="ARBA" id="ARBA00006524"/>
    </source>
</evidence>
<accession>A0A8H5AQQ8</accession>
<evidence type="ECO:0000256" key="2">
    <source>
        <dbReference type="ARBA" id="ARBA00022552"/>
    </source>
</evidence>
<dbReference type="InterPro" id="IPR019398">
    <property type="entry name" value="Pre-rRNA_process_TSR2"/>
</dbReference>
<dbReference type="Pfam" id="PF10273">
    <property type="entry name" value="WGG"/>
    <property type="match status" value="1"/>
</dbReference>
<feature type="region of interest" description="Disordered" evidence="3">
    <location>
        <begin position="131"/>
        <end position="191"/>
    </location>
</feature>
<dbReference type="PANTHER" id="PTHR21250">
    <property type="entry name" value="PRE-RRNA-PROCESSING PROTEIN TSR2 HOMOLOG"/>
    <property type="match status" value="1"/>
</dbReference>
<evidence type="ECO:0008006" key="6">
    <source>
        <dbReference type="Google" id="ProtNLM"/>
    </source>
</evidence>
<proteinExistence type="inferred from homology"/>
<keyword evidence="2" id="KW-0698">rRNA processing</keyword>
<dbReference type="GO" id="GO:0006364">
    <property type="term" value="P:rRNA processing"/>
    <property type="evidence" value="ECO:0007669"/>
    <property type="project" value="UniProtKB-KW"/>
</dbReference>
<evidence type="ECO:0000256" key="3">
    <source>
        <dbReference type="SAM" id="MobiDB-lite"/>
    </source>
</evidence>